<evidence type="ECO:0000256" key="3">
    <source>
        <dbReference type="ARBA" id="ARBA00023242"/>
    </source>
</evidence>
<feature type="region of interest" description="Disordered" evidence="4">
    <location>
        <begin position="94"/>
        <end position="136"/>
    </location>
</feature>
<dbReference type="GO" id="GO:0006383">
    <property type="term" value="P:transcription by RNA polymerase III"/>
    <property type="evidence" value="ECO:0007669"/>
    <property type="project" value="InterPro"/>
</dbReference>
<dbReference type="AlphaFoldDB" id="A0A4Y7IRH0"/>
<feature type="compositionally biased region" description="Basic and acidic residues" evidence="4">
    <location>
        <begin position="16"/>
        <end position="33"/>
    </location>
</feature>
<evidence type="ECO:0000313" key="6">
    <source>
        <dbReference type="Proteomes" id="UP000316621"/>
    </source>
</evidence>
<dbReference type="PANTHER" id="PTHR15367:SF2">
    <property type="entry name" value="DNA-DIRECTED RNA POLYMERASE III SUBUNIT"/>
    <property type="match status" value="1"/>
</dbReference>
<dbReference type="EMBL" id="CM010716">
    <property type="protein sequence ID" value="RZC50089.1"/>
    <property type="molecule type" value="Genomic_DNA"/>
</dbReference>
<accession>A0A4Y7IRH0</accession>
<protein>
    <submittedName>
        <fullName evidence="5">Uncharacterized protein</fullName>
    </submittedName>
</protein>
<reference evidence="5 6" key="1">
    <citation type="journal article" date="2018" name="Science">
        <title>The opium poppy genome and morphinan production.</title>
        <authorList>
            <person name="Guo L."/>
            <person name="Winzer T."/>
            <person name="Yang X."/>
            <person name="Li Y."/>
            <person name="Ning Z."/>
            <person name="He Z."/>
            <person name="Teodor R."/>
            <person name="Lu Y."/>
            <person name="Bowser T.A."/>
            <person name="Graham I.A."/>
            <person name="Ye K."/>
        </authorList>
    </citation>
    <scope>NUCLEOTIDE SEQUENCE [LARGE SCALE GENOMIC DNA]</scope>
    <source>
        <strain evidence="6">cv. HN1</strain>
        <tissue evidence="5">Leaves</tissue>
    </source>
</reference>
<gene>
    <name evidence="5" type="ORF">C5167_018510</name>
</gene>
<comment type="subcellular location">
    <subcellularLocation>
        <location evidence="1">Nucleus</location>
    </subcellularLocation>
</comment>
<dbReference type="PANTHER" id="PTHR15367">
    <property type="entry name" value="DNA-DIRECTED RNA POLYMERASE III"/>
    <property type="match status" value="1"/>
</dbReference>
<dbReference type="STRING" id="3469.A0A4Y7IRH0"/>
<feature type="compositionally biased region" description="Basic and acidic residues" evidence="4">
    <location>
        <begin position="94"/>
        <end position="112"/>
    </location>
</feature>
<keyword evidence="6" id="KW-1185">Reference proteome</keyword>
<organism evidence="5 6">
    <name type="scientific">Papaver somniferum</name>
    <name type="common">Opium poppy</name>
    <dbReference type="NCBI Taxonomy" id="3469"/>
    <lineage>
        <taxon>Eukaryota</taxon>
        <taxon>Viridiplantae</taxon>
        <taxon>Streptophyta</taxon>
        <taxon>Embryophyta</taxon>
        <taxon>Tracheophyta</taxon>
        <taxon>Spermatophyta</taxon>
        <taxon>Magnoliopsida</taxon>
        <taxon>Ranunculales</taxon>
        <taxon>Papaveraceae</taxon>
        <taxon>Papaveroideae</taxon>
        <taxon>Papaver</taxon>
    </lineage>
</organism>
<comment type="similarity">
    <text evidence="2">Belongs to the eukaryotic RPC7 RNA polymerase subunit family.</text>
</comment>
<evidence type="ECO:0000313" key="5">
    <source>
        <dbReference type="EMBL" id="RZC50089.1"/>
    </source>
</evidence>
<evidence type="ECO:0000256" key="4">
    <source>
        <dbReference type="SAM" id="MobiDB-lite"/>
    </source>
</evidence>
<evidence type="ECO:0000256" key="2">
    <source>
        <dbReference type="ARBA" id="ARBA00008352"/>
    </source>
</evidence>
<feature type="region of interest" description="Disordered" evidence="4">
    <location>
        <begin position="16"/>
        <end position="36"/>
    </location>
</feature>
<dbReference type="GO" id="GO:0005666">
    <property type="term" value="C:RNA polymerase III complex"/>
    <property type="evidence" value="ECO:0007669"/>
    <property type="project" value="TreeGrafter"/>
</dbReference>
<proteinExistence type="inferred from homology"/>
<dbReference type="InterPro" id="IPR024661">
    <property type="entry name" value="RNA_pol_III_Rpc31"/>
</dbReference>
<keyword evidence="3" id="KW-0539">Nucleus</keyword>
<dbReference type="Proteomes" id="UP000316621">
    <property type="component" value="Chromosome 2"/>
</dbReference>
<name>A0A4Y7IRH0_PAPSO</name>
<evidence type="ECO:0000256" key="1">
    <source>
        <dbReference type="ARBA" id="ARBA00004123"/>
    </source>
</evidence>
<feature type="compositionally biased region" description="Acidic residues" evidence="4">
    <location>
        <begin position="113"/>
        <end position="134"/>
    </location>
</feature>
<sequence>MQSYWKSSPYYLEMPTKRKSEENDIERYSDRNKANNRAKRLSFGHFLKLEDRYFPAELFQGKRKVEYNQSKGFSRQNKDQMKLDKFELYENLERKAEDQDSKGGNEKKKQNENENESDNEEPEGAEESGEESGDDYDKFRTININCFENPDDDEDEMNLMTKKMVILMTTMSMATMIIDVALVALESSLCQNLREFCHGKFRFWQS</sequence>
<dbReference type="Gramene" id="RZC50089">
    <property type="protein sequence ID" value="RZC50089"/>
    <property type="gene ID" value="C5167_018510"/>
</dbReference>